<dbReference type="Proteomes" id="UP000236434">
    <property type="component" value="Unassembled WGS sequence"/>
</dbReference>
<dbReference type="EMBL" id="AZRL01000009">
    <property type="protein sequence ID" value="PNR96900.1"/>
    <property type="molecule type" value="Genomic_DNA"/>
</dbReference>
<dbReference type="PANTHER" id="PTHR43265">
    <property type="entry name" value="ESTERASE ESTD"/>
    <property type="match status" value="1"/>
</dbReference>
<proteinExistence type="predicted"/>
<dbReference type="PANTHER" id="PTHR43265:SF1">
    <property type="entry name" value="ESTERASE ESTD"/>
    <property type="match status" value="1"/>
</dbReference>
<evidence type="ECO:0000259" key="1">
    <source>
        <dbReference type="Pfam" id="PF12146"/>
    </source>
</evidence>
<dbReference type="AlphaFoldDB" id="A0A2K1P2B7"/>
<reference evidence="2 3" key="1">
    <citation type="submission" date="2013-12" db="EMBL/GenBank/DDBJ databases">
        <title>Comparative genomics of Petrotoga isolates.</title>
        <authorList>
            <person name="Nesbo C.L."/>
            <person name="Charchuk R."/>
            <person name="Chow K."/>
        </authorList>
    </citation>
    <scope>NUCLEOTIDE SEQUENCE [LARGE SCALE GENOMIC DNA]</scope>
    <source>
        <strain evidence="2 3">DSM 13574</strain>
    </source>
</reference>
<evidence type="ECO:0000313" key="3">
    <source>
        <dbReference type="Proteomes" id="UP000236434"/>
    </source>
</evidence>
<protein>
    <recommendedName>
        <fullName evidence="1">Serine aminopeptidase S33 domain-containing protein</fullName>
    </recommendedName>
</protein>
<dbReference type="SUPFAM" id="SSF53474">
    <property type="entry name" value="alpha/beta-Hydrolases"/>
    <property type="match status" value="1"/>
</dbReference>
<name>A0A2K1P2B7_9BACT</name>
<dbReference type="OrthoDB" id="9809549at2"/>
<dbReference type="GO" id="GO:0052689">
    <property type="term" value="F:carboxylic ester hydrolase activity"/>
    <property type="evidence" value="ECO:0007669"/>
    <property type="project" value="TreeGrafter"/>
</dbReference>
<accession>A0A2K1P2B7</accession>
<dbReference type="InterPro" id="IPR053145">
    <property type="entry name" value="AB_hydrolase_Est10"/>
</dbReference>
<gene>
    <name evidence="2" type="ORF">X929_03945</name>
</gene>
<feature type="domain" description="Serine aminopeptidase S33" evidence="1">
    <location>
        <begin position="251"/>
        <end position="497"/>
    </location>
</feature>
<sequence>MIEKKFLVLILSVMFGFMLAFSEIYQYYFYQNDAEIGDIIVEFDVTNYLGKTTSIFNIGGNTLKFVSETKYDDSWMFQQYSLDIFVDEQKQGTLVSTYNGKRIKNQFNGINLKNYNVENAIILDNNLILDHIFALYYKNLPEGKYSAFVPYLSLNQTTWNNAIVEVEIKYKDPQNFVILSMGLAQNVAFQDGKITKFEIPSQSLEVTMHKKEQKAKDYIEKEVVFESFDSFKLEGSLMIPKEVVKNKKTSAIVLVHGSGSLDRNETMGILTPFLHLSEGLAKEGYIVLKYDKRNFTMAKSGQDFSQVMPEAFIKDAQAAIRYLKTLPEVDKDKIIVIGHSQGASFLPYIIEGEEVFAAIALSPALLEITDQMVYQVEYQIDYYKKQNINNSLDSVIEMLEDILSEGKKVNESMKKGEIDPNELYLDNYRGEFLIQWSELSRNMVEKFVNVDVPLLIINGTKDLKTPYELLKEYEKELKKKNDLEILYIEDMSHELVNFQTLKFEDKVVDQIVLWLESQGL</sequence>
<comment type="caution">
    <text evidence="2">The sequence shown here is derived from an EMBL/GenBank/DDBJ whole genome shotgun (WGS) entry which is preliminary data.</text>
</comment>
<evidence type="ECO:0000313" key="2">
    <source>
        <dbReference type="EMBL" id="PNR96900.1"/>
    </source>
</evidence>
<dbReference type="Pfam" id="PF12146">
    <property type="entry name" value="Hydrolase_4"/>
    <property type="match status" value="1"/>
</dbReference>
<dbReference type="InterPro" id="IPR029058">
    <property type="entry name" value="AB_hydrolase_fold"/>
</dbReference>
<organism evidence="2 3">
    <name type="scientific">Petrotoga olearia DSM 13574</name>
    <dbReference type="NCBI Taxonomy" id="1122955"/>
    <lineage>
        <taxon>Bacteria</taxon>
        <taxon>Thermotogati</taxon>
        <taxon>Thermotogota</taxon>
        <taxon>Thermotogae</taxon>
        <taxon>Petrotogales</taxon>
        <taxon>Petrotogaceae</taxon>
        <taxon>Petrotoga</taxon>
    </lineage>
</organism>
<dbReference type="Gene3D" id="3.40.50.1820">
    <property type="entry name" value="alpha/beta hydrolase"/>
    <property type="match status" value="1"/>
</dbReference>
<dbReference type="InterPro" id="IPR022742">
    <property type="entry name" value="Hydrolase_4"/>
</dbReference>
<dbReference type="RefSeq" id="WP_103066734.1">
    <property type="nucleotide sequence ID" value="NZ_AZRL01000009.1"/>
</dbReference>